<feature type="region of interest" description="Disordered" evidence="1">
    <location>
        <begin position="73"/>
        <end position="172"/>
    </location>
</feature>
<dbReference type="GeneTree" id="ENSGT01070000256497"/>
<keyword evidence="3" id="KW-1185">Reference proteome</keyword>
<evidence type="ECO:0000313" key="2">
    <source>
        <dbReference type="Ensembl" id="ENSGALP00010034997.1"/>
    </source>
</evidence>
<sequence>MEVTARLSKVVTTPPLPASAARAAHPSRSWLSSGLSWSKLRASSLPRKASWSYWKLGASSCCCAVPGRARSCHAVGLPSPPGSASSGSANSSSAAGHRPAPPPIPRGRLALPVPPLAPRRGPPPLTAPGPAPPPPFRRLRLGSGRPPARPGPAAPRLQGGADGAAGLGAVRQ</sequence>
<dbReference type="Ensembl" id="ENSGALT00010057631.1">
    <property type="protein sequence ID" value="ENSGALP00010034997.1"/>
    <property type="gene ID" value="ENSGALG00010023658.1"/>
</dbReference>
<accession>A0A8V0ZVV2</accession>
<evidence type="ECO:0000256" key="1">
    <source>
        <dbReference type="SAM" id="MobiDB-lite"/>
    </source>
</evidence>
<proteinExistence type="predicted"/>
<name>A0A8V0ZVV2_CHICK</name>
<reference evidence="2" key="1">
    <citation type="submission" date="2020-11" db="EMBL/GenBank/DDBJ databases">
        <title>Gallus gallus (Chicken) genome, bGalGal1, GRCg7b, maternal haplotype autosomes + Z &amp; W.</title>
        <authorList>
            <person name="Warren W."/>
            <person name="Formenti G."/>
            <person name="Fedrigo O."/>
            <person name="Haase B."/>
            <person name="Mountcastle J."/>
            <person name="Balacco J."/>
            <person name="Tracey A."/>
            <person name="Schneider V."/>
            <person name="Okimoto R."/>
            <person name="Cheng H."/>
            <person name="Hawken R."/>
            <person name="Howe K."/>
            <person name="Jarvis E.D."/>
        </authorList>
    </citation>
    <scope>NUCLEOTIDE SEQUENCE [LARGE SCALE GENOMIC DNA]</scope>
    <source>
        <strain evidence="2">Broiler</strain>
    </source>
</reference>
<dbReference type="Proteomes" id="UP000000539">
    <property type="component" value="Chromosome 5"/>
</dbReference>
<reference evidence="2" key="2">
    <citation type="submission" date="2025-08" db="UniProtKB">
        <authorList>
            <consortium name="Ensembl"/>
        </authorList>
    </citation>
    <scope>IDENTIFICATION</scope>
    <source>
        <strain evidence="2">broiler</strain>
    </source>
</reference>
<feature type="compositionally biased region" description="Low complexity" evidence="1">
    <location>
        <begin position="82"/>
        <end position="96"/>
    </location>
</feature>
<dbReference type="AlphaFoldDB" id="A0A8V0ZVV2"/>
<reference evidence="2" key="3">
    <citation type="submission" date="2025-09" db="UniProtKB">
        <authorList>
            <consortium name="Ensembl"/>
        </authorList>
    </citation>
    <scope>IDENTIFICATION</scope>
    <source>
        <strain evidence="2">broiler</strain>
    </source>
</reference>
<protein>
    <submittedName>
        <fullName evidence="2">Uncharacterized protein</fullName>
    </submittedName>
</protein>
<evidence type="ECO:0000313" key="3">
    <source>
        <dbReference type="Proteomes" id="UP000000539"/>
    </source>
</evidence>
<organism evidence="2 3">
    <name type="scientific">Gallus gallus</name>
    <name type="common">Chicken</name>
    <dbReference type="NCBI Taxonomy" id="9031"/>
    <lineage>
        <taxon>Eukaryota</taxon>
        <taxon>Metazoa</taxon>
        <taxon>Chordata</taxon>
        <taxon>Craniata</taxon>
        <taxon>Vertebrata</taxon>
        <taxon>Euteleostomi</taxon>
        <taxon>Archelosauria</taxon>
        <taxon>Archosauria</taxon>
        <taxon>Dinosauria</taxon>
        <taxon>Saurischia</taxon>
        <taxon>Theropoda</taxon>
        <taxon>Coelurosauria</taxon>
        <taxon>Aves</taxon>
        <taxon>Neognathae</taxon>
        <taxon>Galloanserae</taxon>
        <taxon>Galliformes</taxon>
        <taxon>Phasianidae</taxon>
        <taxon>Phasianinae</taxon>
        <taxon>Gallus</taxon>
    </lineage>
</organism>
<feature type="compositionally biased region" description="Pro residues" evidence="1">
    <location>
        <begin position="112"/>
        <end position="136"/>
    </location>
</feature>